<feature type="region of interest" description="Disordered" evidence="1">
    <location>
        <begin position="192"/>
        <end position="212"/>
    </location>
</feature>
<dbReference type="EMBL" id="MCFA01000012">
    <property type="protein sequence ID" value="ORY17394.1"/>
    <property type="molecule type" value="Genomic_DNA"/>
</dbReference>
<name>A0A1Y2A4G8_9PLEO</name>
<dbReference type="OrthoDB" id="3779124at2759"/>
<sequence length="659" mass="72606">MLIAFLWDMDHDKGLEKLSFPSPALSNLQFHSSLVCYNITSRSHSLPTIRNMSSNHIHASHGRFSHEQIYAASDPELSTNDEETHEAEERAANDRRIHQAIAYISNQGGNDSIQSYANRLEVIDEYIIQQYVELAYSFDPKLYRQLKSMLRAAQRDMRNTEAAGVGMIESASEDLEECLSRRDEHFDISDETRASLMSSSRPPQTKVNPSTNLHYNKLVSKPTRTVAKQRTAPAALVTEKEWTYGGPNNAVEVWHHNFPPSLPFGETLFMQELESRMIDFDLAESAKKREQVANGKAGDNDDVVETNVPYHSVHLPDSNEFESGSRFRLPKLDRGAHALAVYLPEDLLPRICEEINVVTEKEQKGNGYAPRIFLEHIKPLRGNKTTPGASRKSNSIPGHSRASTSLGGSRGVDAFQDSYSQYSHKRKKSKNAHSAFLVDRASLQEPGSDLHGRPAARNYVPTAKELDEVERATSGNLRSLSTHSRPTTSKAKPTGVSIKNPSHTCSKVSPYVAVSPKEARSIGRPRNMSDSGTAQSKEKKRKRTDQYEHDELEKTSTGSKIMKTVGGVEKKVGFSSDVEICDTILVNIAPRPTANTSGGKTPAPRGRPKGSSSAGASVSLNTTAREAGTGKKTVSLKGTPGTETISRGSTRSGKHFKSP</sequence>
<proteinExistence type="predicted"/>
<evidence type="ECO:0000313" key="3">
    <source>
        <dbReference type="Proteomes" id="UP000193144"/>
    </source>
</evidence>
<evidence type="ECO:0000313" key="2">
    <source>
        <dbReference type="EMBL" id="ORY17394.1"/>
    </source>
</evidence>
<keyword evidence="3" id="KW-1185">Reference proteome</keyword>
<feature type="compositionally biased region" description="Polar residues" evidence="1">
    <location>
        <begin position="641"/>
        <end position="651"/>
    </location>
</feature>
<reference evidence="2 3" key="1">
    <citation type="submission" date="2016-07" db="EMBL/GenBank/DDBJ databases">
        <title>Pervasive Adenine N6-methylation of Active Genes in Fungi.</title>
        <authorList>
            <consortium name="DOE Joint Genome Institute"/>
            <person name="Mondo S.J."/>
            <person name="Dannebaum R.O."/>
            <person name="Kuo R.C."/>
            <person name="Labutti K."/>
            <person name="Haridas S."/>
            <person name="Kuo A."/>
            <person name="Salamov A."/>
            <person name="Ahrendt S.R."/>
            <person name="Lipzen A."/>
            <person name="Sullivan W."/>
            <person name="Andreopoulos W.B."/>
            <person name="Clum A."/>
            <person name="Lindquist E."/>
            <person name="Daum C."/>
            <person name="Ramamoorthy G.K."/>
            <person name="Gryganskyi A."/>
            <person name="Culley D."/>
            <person name="Magnuson J.K."/>
            <person name="James T.Y."/>
            <person name="O'Malley M.A."/>
            <person name="Stajich J.E."/>
            <person name="Spatafora J.W."/>
            <person name="Visel A."/>
            <person name="Grigoriev I.V."/>
        </authorList>
    </citation>
    <scope>NUCLEOTIDE SEQUENCE [LARGE SCALE GENOMIC DNA]</scope>
    <source>
        <strain evidence="2 3">CBS 115471</strain>
    </source>
</reference>
<gene>
    <name evidence="2" type="ORF">BCR34DRAFT_37126</name>
</gene>
<accession>A0A1Y2A4G8</accession>
<feature type="compositionally biased region" description="Basic and acidic residues" evidence="1">
    <location>
        <begin position="544"/>
        <end position="554"/>
    </location>
</feature>
<evidence type="ECO:0000256" key="1">
    <source>
        <dbReference type="SAM" id="MobiDB-lite"/>
    </source>
</evidence>
<feature type="region of interest" description="Disordered" evidence="1">
    <location>
        <begin position="590"/>
        <end position="659"/>
    </location>
</feature>
<dbReference type="Proteomes" id="UP000193144">
    <property type="component" value="Unassembled WGS sequence"/>
</dbReference>
<feature type="compositionally biased region" description="Polar residues" evidence="1">
    <location>
        <begin position="383"/>
        <end position="407"/>
    </location>
</feature>
<feature type="compositionally biased region" description="Polar residues" evidence="1">
    <location>
        <begin position="473"/>
        <end position="507"/>
    </location>
</feature>
<feature type="compositionally biased region" description="Polar residues" evidence="1">
    <location>
        <begin position="195"/>
        <end position="212"/>
    </location>
</feature>
<feature type="region of interest" description="Disordered" evidence="1">
    <location>
        <begin position="378"/>
        <end position="411"/>
    </location>
</feature>
<dbReference type="STRING" id="1231657.A0A1Y2A4G8"/>
<feature type="compositionally biased region" description="Polar residues" evidence="1">
    <location>
        <begin position="610"/>
        <end position="624"/>
    </location>
</feature>
<protein>
    <submittedName>
        <fullName evidence="2">Uncharacterized protein</fullName>
    </submittedName>
</protein>
<organism evidence="2 3">
    <name type="scientific">Clohesyomyces aquaticus</name>
    <dbReference type="NCBI Taxonomy" id="1231657"/>
    <lineage>
        <taxon>Eukaryota</taxon>
        <taxon>Fungi</taxon>
        <taxon>Dikarya</taxon>
        <taxon>Ascomycota</taxon>
        <taxon>Pezizomycotina</taxon>
        <taxon>Dothideomycetes</taxon>
        <taxon>Pleosporomycetidae</taxon>
        <taxon>Pleosporales</taxon>
        <taxon>Lindgomycetaceae</taxon>
        <taxon>Clohesyomyces</taxon>
    </lineage>
</organism>
<comment type="caution">
    <text evidence="2">The sequence shown here is derived from an EMBL/GenBank/DDBJ whole genome shotgun (WGS) entry which is preliminary data.</text>
</comment>
<feature type="region of interest" description="Disordered" evidence="1">
    <location>
        <begin position="461"/>
        <end position="558"/>
    </location>
</feature>
<dbReference type="AlphaFoldDB" id="A0A1Y2A4G8"/>